<protein>
    <submittedName>
        <fullName evidence="2">Uncharacterized protein</fullName>
    </submittedName>
</protein>
<reference evidence="2 3" key="1">
    <citation type="journal article" date="2015" name="Genome Biol. Evol.">
        <title>Phylogenomic analyses indicate that early fungi evolved digesting cell walls of algal ancestors of land plants.</title>
        <authorList>
            <person name="Chang Y."/>
            <person name="Wang S."/>
            <person name="Sekimoto S."/>
            <person name="Aerts A.L."/>
            <person name="Choi C."/>
            <person name="Clum A."/>
            <person name="LaButti K.M."/>
            <person name="Lindquist E.A."/>
            <person name="Yee Ngan C."/>
            <person name="Ohm R.A."/>
            <person name="Salamov A.A."/>
            <person name="Grigoriev I.V."/>
            <person name="Spatafora J.W."/>
            <person name="Berbee M.L."/>
        </authorList>
    </citation>
    <scope>NUCLEOTIDE SEQUENCE [LARGE SCALE GENOMIC DNA]</scope>
    <source>
        <strain evidence="2 3">JEL478</strain>
    </source>
</reference>
<feature type="region of interest" description="Disordered" evidence="1">
    <location>
        <begin position="50"/>
        <end position="71"/>
    </location>
</feature>
<evidence type="ECO:0000313" key="3">
    <source>
        <dbReference type="Proteomes" id="UP000070544"/>
    </source>
</evidence>
<evidence type="ECO:0000256" key="1">
    <source>
        <dbReference type="SAM" id="MobiDB-lite"/>
    </source>
</evidence>
<organism evidence="2 3">
    <name type="scientific">Gonapodya prolifera (strain JEL478)</name>
    <name type="common">Monoblepharis prolifera</name>
    <dbReference type="NCBI Taxonomy" id="1344416"/>
    <lineage>
        <taxon>Eukaryota</taxon>
        <taxon>Fungi</taxon>
        <taxon>Fungi incertae sedis</taxon>
        <taxon>Chytridiomycota</taxon>
        <taxon>Chytridiomycota incertae sedis</taxon>
        <taxon>Monoblepharidomycetes</taxon>
        <taxon>Monoblepharidales</taxon>
        <taxon>Gonapodyaceae</taxon>
        <taxon>Gonapodya</taxon>
    </lineage>
</organism>
<accession>A0A138ZZS6</accession>
<gene>
    <name evidence="2" type="ORF">M427DRAFT_38686</name>
</gene>
<dbReference type="OrthoDB" id="10376291at2759"/>
<name>A0A138ZZS6_GONPJ</name>
<proteinExistence type="predicted"/>
<sequence>MASDFGPVPFALCGAWHRVSLHIHGFLERSEEDDALWLLTPNCSATHRYPLTESGAGGEASDASPPTTSATKTGGRVAFFCDASYSPSTNQMRLVHVQDHRGVPREQVFSVTLEQRRFQTRRAGVGAAAIMGGKSLEEALVEARREFDAEGTVMVETGVAVRGGKECPYEEIWHRLPLATPVPFLSLREYGHPSPRQVLIFGPHVITIRDPLAKGREGGAFASRRWELVGRDGTQGIREISGWWAPVDGFGAKWRELREAPDIWSIDKFEAWRTVARGEDVMLGAEAWTVADVGLVPE</sequence>
<keyword evidence="3" id="KW-1185">Reference proteome</keyword>
<dbReference type="EMBL" id="KQ965857">
    <property type="protein sequence ID" value="KXS09643.1"/>
    <property type="molecule type" value="Genomic_DNA"/>
</dbReference>
<dbReference type="Proteomes" id="UP000070544">
    <property type="component" value="Unassembled WGS sequence"/>
</dbReference>
<evidence type="ECO:0000313" key="2">
    <source>
        <dbReference type="EMBL" id="KXS09643.1"/>
    </source>
</evidence>
<dbReference type="AlphaFoldDB" id="A0A138ZZS6"/>